<protein>
    <submittedName>
        <fullName evidence="3">Molybdopterin-binding protein</fullName>
    </submittedName>
</protein>
<dbReference type="SMART" id="SM00852">
    <property type="entry name" value="MoCF_biosynth"/>
    <property type="match status" value="1"/>
</dbReference>
<gene>
    <name evidence="3" type="ORF">ABEG18_15815</name>
</gene>
<dbReference type="CDD" id="cd03522">
    <property type="entry name" value="MoeA_like"/>
    <property type="match status" value="1"/>
</dbReference>
<reference evidence="3" key="1">
    <citation type="submission" date="2024-05" db="EMBL/GenBank/DDBJ databases">
        <authorList>
            <person name="Kim S."/>
            <person name="Heo J."/>
            <person name="Choi H."/>
            <person name="Choi Y."/>
            <person name="Kwon S.-W."/>
            <person name="Kim Y."/>
        </authorList>
    </citation>
    <scope>NUCLEOTIDE SEQUENCE</scope>
    <source>
        <strain evidence="3">KACC 23698</strain>
    </source>
</reference>
<sequence length="346" mass="35967">MLFGPVPLEDALSGVAAHSVRLPDGVIKKGSRLDAERIARLRSAGVREVVVVRLEPGDVPEDEAARRLAEAAAGENVRVEKPFTGRSNLFAQAAGVLVVDRDAIDRLNGTDEAITVATLPAWKPVEPGEMIATVKIIPFAVPERAIAAAQSAAGAAPLIRVAAFRPLRIGVVSTLLPGLKPTVVRKTVRTLAERIAPAGATIVRDVETPHEAAALADALAGLARSDAQLIVVFGASAITDRRDVIPAGIEEAGGVVDHFGMPVDPGNLLLLGSIAGRPVIGAPGCARSPAENGFDWALQRLLAGLPVGRAEITRMGVGGLLMEIVQRGQPRSGDNPGHDPAEDDDS</sequence>
<evidence type="ECO:0000259" key="2">
    <source>
        <dbReference type="SMART" id="SM00852"/>
    </source>
</evidence>
<name>A0AAU7JAH4_9HYPH</name>
<accession>A0AAU7JAH4</accession>
<dbReference type="InterPro" id="IPR036425">
    <property type="entry name" value="MoaB/Mog-like_dom_sf"/>
</dbReference>
<dbReference type="RefSeq" id="WP_406854015.1">
    <property type="nucleotide sequence ID" value="NZ_CP157484.1"/>
</dbReference>
<dbReference type="EMBL" id="CP157484">
    <property type="protein sequence ID" value="XBO37195.1"/>
    <property type="molecule type" value="Genomic_DNA"/>
</dbReference>
<organism evidence="3">
    <name type="scientific">Alsobacter sp. KACC 23698</name>
    <dbReference type="NCBI Taxonomy" id="3149229"/>
    <lineage>
        <taxon>Bacteria</taxon>
        <taxon>Pseudomonadati</taxon>
        <taxon>Pseudomonadota</taxon>
        <taxon>Alphaproteobacteria</taxon>
        <taxon>Hyphomicrobiales</taxon>
        <taxon>Alsobacteraceae</taxon>
        <taxon>Alsobacter</taxon>
    </lineage>
</organism>
<feature type="domain" description="MoaB/Mog" evidence="2">
    <location>
        <begin position="170"/>
        <end position="303"/>
    </location>
</feature>
<dbReference type="SUPFAM" id="SSF53218">
    <property type="entry name" value="Molybdenum cofactor biosynthesis proteins"/>
    <property type="match status" value="1"/>
</dbReference>
<feature type="region of interest" description="Disordered" evidence="1">
    <location>
        <begin position="327"/>
        <end position="346"/>
    </location>
</feature>
<proteinExistence type="predicted"/>
<dbReference type="Gene3D" id="3.40.980.10">
    <property type="entry name" value="MoaB/Mog-like domain"/>
    <property type="match status" value="1"/>
</dbReference>
<dbReference type="InterPro" id="IPR001453">
    <property type="entry name" value="MoaB/Mog_dom"/>
</dbReference>
<evidence type="ECO:0000313" key="3">
    <source>
        <dbReference type="EMBL" id="XBO37195.1"/>
    </source>
</evidence>
<evidence type="ECO:0000256" key="1">
    <source>
        <dbReference type="SAM" id="MobiDB-lite"/>
    </source>
</evidence>
<dbReference type="AlphaFoldDB" id="A0AAU7JAH4"/>